<protein>
    <submittedName>
        <fullName evidence="1">Uncharacterized protein</fullName>
    </submittedName>
</protein>
<sequence>MQQDAAIFDVIIKRAMSNTQGCINNLTDINRATSVGEKAWHVHKYTEPLATDRMNLEEDLQLISSVASDMNVKIFGNDQDYQQLDKIIRAWSSIDWANIKHASIVPFKNIKKYLKQIEIHL</sequence>
<dbReference type="KEGG" id="lji:ELX58_04925"/>
<keyword evidence="2" id="KW-1185">Reference proteome</keyword>
<evidence type="ECO:0000313" key="2">
    <source>
        <dbReference type="Proteomes" id="UP000294321"/>
    </source>
</evidence>
<accession>A0A4V1ALR2</accession>
<dbReference type="AlphaFoldDB" id="A0A4V1ALR2"/>
<organism evidence="1 2">
    <name type="scientific">Acetilactobacillus jinshanensis</name>
    <dbReference type="NCBI Taxonomy" id="1720083"/>
    <lineage>
        <taxon>Bacteria</taxon>
        <taxon>Bacillati</taxon>
        <taxon>Bacillota</taxon>
        <taxon>Bacilli</taxon>
        <taxon>Lactobacillales</taxon>
        <taxon>Lactobacillaceae</taxon>
        <taxon>Acetilactobacillus</taxon>
    </lineage>
</organism>
<dbReference type="RefSeq" id="WP_133442048.1">
    <property type="nucleotide sequence ID" value="NZ_CP034726.1"/>
</dbReference>
<name>A0A4V1ALR2_9LACO</name>
<dbReference type="EMBL" id="CP034726">
    <property type="protein sequence ID" value="QBP18489.1"/>
    <property type="molecule type" value="Genomic_DNA"/>
</dbReference>
<dbReference type="Proteomes" id="UP000294321">
    <property type="component" value="Chromosome"/>
</dbReference>
<gene>
    <name evidence="1" type="ORF">ELX58_04925</name>
</gene>
<proteinExistence type="predicted"/>
<reference evidence="2" key="1">
    <citation type="submission" date="2018-12" db="EMBL/GenBank/DDBJ databases">
        <title>A new species of lactobacillus.</title>
        <authorList>
            <person name="Jian Y."/>
            <person name="Xin L."/>
            <person name="Hong Z.J."/>
            <person name="Ming L.Z."/>
            <person name="Hong X.Z."/>
        </authorList>
    </citation>
    <scope>NUCLEOTIDE SEQUENCE [LARGE SCALE GENOMIC DNA]</scope>
    <source>
        <strain evidence="2">HSLZ-75</strain>
    </source>
</reference>
<evidence type="ECO:0000313" key="1">
    <source>
        <dbReference type="EMBL" id="QBP18489.1"/>
    </source>
</evidence>